<dbReference type="AlphaFoldDB" id="A0A819NK41"/>
<name>A0A819NK41_9BILA</name>
<reference evidence="3" key="1">
    <citation type="submission" date="2021-02" db="EMBL/GenBank/DDBJ databases">
        <authorList>
            <person name="Nowell W R."/>
        </authorList>
    </citation>
    <scope>NUCLEOTIDE SEQUENCE</scope>
</reference>
<dbReference type="Pfam" id="PF14529">
    <property type="entry name" value="Exo_endo_phos_2"/>
    <property type="match status" value="1"/>
</dbReference>
<proteinExistence type="predicted"/>
<accession>A0A819NK41</accession>
<dbReference type="Gene3D" id="3.60.10.10">
    <property type="entry name" value="Endonuclease/exonuclease/phosphatase"/>
    <property type="match status" value="1"/>
</dbReference>
<dbReference type="SUPFAM" id="SSF56219">
    <property type="entry name" value="DNase I-like"/>
    <property type="match status" value="1"/>
</dbReference>
<protein>
    <recommendedName>
        <fullName evidence="2">Endonuclease/exonuclease/phosphatase domain-containing protein</fullName>
    </recommendedName>
</protein>
<sequence length="443" mass="51269">MRSFYSNQDDLKEMISDNCPAIISLNELGTVIPNKLIKQLFFSYNIYTKEGTNSHGGVVLAVDKKLKCHLIDMNEPNIIAVQTLINNKEYVIASIYSPPAERLPIKAMTTLLNQSKNIILIGDLNAKHQDWGCPGYQVNPKGRVLAEWLINHNLNVLNAGLKTSLRSDTTIDLLISTEIPESCECRTLPYTAALKLRVTVWQEVKRKRPSISPSLRILLRHKHYLQNRYRHTKHEEDRLRLRSWNYLVKHEFKSHRQRTWEQFISTVASPNPTSFWRTVKKLNKKKSVDFAALTEEKMVHKNPVNIVKCLTQHFTERHSPPKLDMMNSLDKEAYELWKLYSTADTDDIELVSHHSDLQFNIQDLKKTIGSLKNKNSSGFDHVSNKMIKLLPTHYVGYLRVRFEYYVGRFAQEVDQRETKVDQDRTRRALSFGSGPTRTKGGPR</sequence>
<evidence type="ECO:0000313" key="3">
    <source>
        <dbReference type="EMBL" id="CAF3994754.1"/>
    </source>
</evidence>
<organism evidence="3 4">
    <name type="scientific">Adineta steineri</name>
    <dbReference type="NCBI Taxonomy" id="433720"/>
    <lineage>
        <taxon>Eukaryota</taxon>
        <taxon>Metazoa</taxon>
        <taxon>Spiralia</taxon>
        <taxon>Gnathifera</taxon>
        <taxon>Rotifera</taxon>
        <taxon>Eurotatoria</taxon>
        <taxon>Bdelloidea</taxon>
        <taxon>Adinetida</taxon>
        <taxon>Adinetidae</taxon>
        <taxon>Adineta</taxon>
    </lineage>
</organism>
<dbReference type="Proteomes" id="UP000663868">
    <property type="component" value="Unassembled WGS sequence"/>
</dbReference>
<evidence type="ECO:0000256" key="1">
    <source>
        <dbReference type="SAM" id="MobiDB-lite"/>
    </source>
</evidence>
<dbReference type="GO" id="GO:0003824">
    <property type="term" value="F:catalytic activity"/>
    <property type="evidence" value="ECO:0007669"/>
    <property type="project" value="InterPro"/>
</dbReference>
<evidence type="ECO:0000259" key="2">
    <source>
        <dbReference type="Pfam" id="PF14529"/>
    </source>
</evidence>
<gene>
    <name evidence="3" type="ORF">KXQ929_LOCUS28120</name>
</gene>
<feature type="region of interest" description="Disordered" evidence="1">
    <location>
        <begin position="420"/>
        <end position="443"/>
    </location>
</feature>
<dbReference type="EMBL" id="CAJOBB010002739">
    <property type="protein sequence ID" value="CAF3994754.1"/>
    <property type="molecule type" value="Genomic_DNA"/>
</dbReference>
<feature type="domain" description="Endonuclease/exonuclease/phosphatase" evidence="2">
    <location>
        <begin position="91"/>
        <end position="178"/>
    </location>
</feature>
<comment type="caution">
    <text evidence="3">The sequence shown here is derived from an EMBL/GenBank/DDBJ whole genome shotgun (WGS) entry which is preliminary data.</text>
</comment>
<evidence type="ECO:0000313" key="4">
    <source>
        <dbReference type="Proteomes" id="UP000663868"/>
    </source>
</evidence>
<dbReference type="InterPro" id="IPR005135">
    <property type="entry name" value="Endo/exonuclease/phosphatase"/>
</dbReference>
<dbReference type="PANTHER" id="PTHR33395:SF22">
    <property type="entry name" value="REVERSE TRANSCRIPTASE DOMAIN-CONTAINING PROTEIN"/>
    <property type="match status" value="1"/>
</dbReference>
<dbReference type="InterPro" id="IPR036691">
    <property type="entry name" value="Endo/exonu/phosph_ase_sf"/>
</dbReference>
<dbReference type="PANTHER" id="PTHR33395">
    <property type="entry name" value="TRANSCRIPTASE, PUTATIVE-RELATED-RELATED"/>
    <property type="match status" value="1"/>
</dbReference>